<proteinExistence type="predicted"/>
<dbReference type="Proteomes" id="UP000219335">
    <property type="component" value="Unassembled WGS sequence"/>
</dbReference>
<protein>
    <submittedName>
        <fullName evidence="1">Uncharacterized protein</fullName>
    </submittedName>
</protein>
<evidence type="ECO:0000313" key="1">
    <source>
        <dbReference type="EMBL" id="SOD16877.1"/>
    </source>
</evidence>
<gene>
    <name evidence="1" type="ORF">SAMN06297164_0828</name>
</gene>
<reference evidence="1 2" key="1">
    <citation type="submission" date="2017-09" db="EMBL/GenBank/DDBJ databases">
        <authorList>
            <person name="Ehlers B."/>
            <person name="Leendertz F.H."/>
        </authorList>
    </citation>
    <scope>NUCLEOTIDE SEQUENCE [LARGE SCALE GENOMIC DNA]</scope>
    <source>
        <strain evidence="1 2">Nm42</strain>
    </source>
</reference>
<dbReference type="EMBL" id="OCMU01000001">
    <property type="protein sequence ID" value="SOD16877.1"/>
    <property type="molecule type" value="Genomic_DNA"/>
</dbReference>
<sequence>MGDFEKGLLLGMRQELRLEIVRWHQPGSASHLLVAYLRGQFYVVQPAAMYRQLKTVV</sequence>
<name>A0A286A4R9_9PROT</name>
<dbReference type="AlphaFoldDB" id="A0A286A4R9"/>
<organism evidence="1 2">
    <name type="scientific">Nitrosomonas ureae</name>
    <dbReference type="NCBI Taxonomy" id="44577"/>
    <lineage>
        <taxon>Bacteria</taxon>
        <taxon>Pseudomonadati</taxon>
        <taxon>Pseudomonadota</taxon>
        <taxon>Betaproteobacteria</taxon>
        <taxon>Nitrosomonadales</taxon>
        <taxon>Nitrosomonadaceae</taxon>
        <taxon>Nitrosomonas</taxon>
    </lineage>
</organism>
<accession>A0A286A4R9</accession>
<evidence type="ECO:0000313" key="2">
    <source>
        <dbReference type="Proteomes" id="UP000219335"/>
    </source>
</evidence>